<keyword evidence="7" id="KW-0963">Cytoplasm</keyword>
<evidence type="ECO:0000256" key="7">
    <source>
        <dbReference type="HAMAP-Rule" id="MF_00412"/>
    </source>
</evidence>
<proteinExistence type="inferred from homology"/>
<dbReference type="GO" id="GO:0005737">
    <property type="term" value="C:cytoplasm"/>
    <property type="evidence" value="ECO:0007669"/>
    <property type="project" value="UniProtKB-SubCell"/>
</dbReference>
<evidence type="ECO:0000256" key="4">
    <source>
        <dbReference type="ARBA" id="ARBA00022857"/>
    </source>
</evidence>
<protein>
    <recommendedName>
        <fullName evidence="7">Gamma-glutamyl phosphate reductase</fullName>
        <shortName evidence="7">GPR</shortName>
        <ecNumber evidence="7">1.2.1.41</ecNumber>
    </recommendedName>
    <alternativeName>
        <fullName evidence="7">Glutamate-5-semialdehyde dehydrogenase</fullName>
    </alternativeName>
    <alternativeName>
        <fullName evidence="7">Glutamyl-gamma-semialdehyde dehydrogenase</fullName>
        <shortName evidence="7">GSA dehydrogenase</shortName>
    </alternativeName>
</protein>
<dbReference type="Pfam" id="PF00171">
    <property type="entry name" value="Aldedh"/>
    <property type="match status" value="2"/>
</dbReference>
<gene>
    <name evidence="7" type="primary">proA</name>
    <name evidence="9" type="ORF">SAMN05660866_03547</name>
</gene>
<accession>A0A1T5EKM6</accession>
<dbReference type="NCBIfam" id="NF001221">
    <property type="entry name" value="PRK00197.1"/>
    <property type="match status" value="1"/>
</dbReference>
<evidence type="ECO:0000256" key="5">
    <source>
        <dbReference type="ARBA" id="ARBA00023002"/>
    </source>
</evidence>
<dbReference type="PIRSF" id="PIRSF000151">
    <property type="entry name" value="GPR"/>
    <property type="match status" value="1"/>
</dbReference>
<dbReference type="InterPro" id="IPR012134">
    <property type="entry name" value="Glu-5-SA_DH"/>
</dbReference>
<dbReference type="OrthoDB" id="9809970at2"/>
<evidence type="ECO:0000256" key="2">
    <source>
        <dbReference type="ARBA" id="ARBA00022605"/>
    </source>
</evidence>
<keyword evidence="4 7" id="KW-0521">NADP</keyword>
<dbReference type="InterPro" id="IPR000965">
    <property type="entry name" value="GPR_dom"/>
</dbReference>
<dbReference type="PANTHER" id="PTHR11063">
    <property type="entry name" value="GLUTAMATE SEMIALDEHYDE DEHYDROGENASE"/>
    <property type="match status" value="1"/>
</dbReference>
<reference evidence="10" key="1">
    <citation type="submission" date="2017-02" db="EMBL/GenBank/DDBJ databases">
        <authorList>
            <person name="Varghese N."/>
            <person name="Submissions S."/>
        </authorList>
    </citation>
    <scope>NUCLEOTIDE SEQUENCE [LARGE SCALE GENOMIC DNA]</scope>
    <source>
        <strain evidence="10">DSM 23546</strain>
    </source>
</reference>
<dbReference type="UniPathway" id="UPA00098">
    <property type="reaction ID" value="UER00360"/>
</dbReference>
<comment type="catalytic activity">
    <reaction evidence="6 7">
        <text>L-glutamate 5-semialdehyde + phosphate + NADP(+) = L-glutamyl 5-phosphate + NADPH + H(+)</text>
        <dbReference type="Rhea" id="RHEA:19541"/>
        <dbReference type="ChEBI" id="CHEBI:15378"/>
        <dbReference type="ChEBI" id="CHEBI:43474"/>
        <dbReference type="ChEBI" id="CHEBI:57783"/>
        <dbReference type="ChEBI" id="CHEBI:58066"/>
        <dbReference type="ChEBI" id="CHEBI:58274"/>
        <dbReference type="ChEBI" id="CHEBI:58349"/>
        <dbReference type="EC" id="1.2.1.41"/>
    </reaction>
</comment>
<evidence type="ECO:0000313" key="10">
    <source>
        <dbReference type="Proteomes" id="UP000190339"/>
    </source>
</evidence>
<dbReference type="NCBIfam" id="TIGR00407">
    <property type="entry name" value="proA"/>
    <property type="match status" value="1"/>
</dbReference>
<dbReference type="GO" id="GO:0055129">
    <property type="term" value="P:L-proline biosynthetic process"/>
    <property type="evidence" value="ECO:0007669"/>
    <property type="project" value="UniProtKB-UniRule"/>
</dbReference>
<keyword evidence="2 7" id="KW-0028">Amino-acid biosynthesis</keyword>
<dbReference type="SUPFAM" id="SSF53720">
    <property type="entry name" value="ALDH-like"/>
    <property type="match status" value="1"/>
</dbReference>
<keyword evidence="3 7" id="KW-0641">Proline biosynthesis</keyword>
<comment type="similarity">
    <text evidence="7">Belongs to the gamma-glutamyl phosphate reductase family.</text>
</comment>
<dbReference type="GO" id="GO:0004350">
    <property type="term" value="F:glutamate-5-semialdehyde dehydrogenase activity"/>
    <property type="evidence" value="ECO:0007669"/>
    <property type="project" value="UniProtKB-UniRule"/>
</dbReference>
<evidence type="ECO:0000256" key="1">
    <source>
        <dbReference type="ARBA" id="ARBA00004985"/>
    </source>
</evidence>
<keyword evidence="5 7" id="KW-0560">Oxidoreductase</keyword>
<feature type="domain" description="Aldehyde dehydrogenase" evidence="8">
    <location>
        <begin position="47"/>
        <end position="265"/>
    </location>
</feature>
<evidence type="ECO:0000256" key="6">
    <source>
        <dbReference type="ARBA" id="ARBA00049024"/>
    </source>
</evidence>
<evidence type="ECO:0000259" key="8">
    <source>
        <dbReference type="Pfam" id="PF00171"/>
    </source>
</evidence>
<feature type="domain" description="Aldehyde dehydrogenase" evidence="8">
    <location>
        <begin position="285"/>
        <end position="356"/>
    </location>
</feature>
<dbReference type="InterPro" id="IPR016161">
    <property type="entry name" value="Ald_DH/histidinol_DH"/>
</dbReference>
<dbReference type="EC" id="1.2.1.41" evidence="7"/>
<dbReference type="InterPro" id="IPR016163">
    <property type="entry name" value="Ald_DH_C"/>
</dbReference>
<comment type="subcellular location">
    <subcellularLocation>
        <location evidence="7">Cytoplasm</location>
    </subcellularLocation>
</comment>
<comment type="function">
    <text evidence="7">Catalyzes the NADPH-dependent reduction of L-glutamate 5-phosphate into L-glutamate 5-semialdehyde and phosphate. The product spontaneously undergoes cyclization to form 1-pyrroline-5-carboxylate.</text>
</comment>
<dbReference type="CDD" id="cd07079">
    <property type="entry name" value="ALDH_F18-19_ProA-GPR"/>
    <property type="match status" value="1"/>
</dbReference>
<dbReference type="STRING" id="561365.SAMN05660866_03547"/>
<dbReference type="AlphaFoldDB" id="A0A1T5EKM6"/>
<keyword evidence="10" id="KW-1185">Reference proteome</keyword>
<organism evidence="9 10">
    <name type="scientific">Maribacter arcticus</name>
    <dbReference type="NCBI Taxonomy" id="561365"/>
    <lineage>
        <taxon>Bacteria</taxon>
        <taxon>Pseudomonadati</taxon>
        <taxon>Bacteroidota</taxon>
        <taxon>Flavobacteriia</taxon>
        <taxon>Flavobacteriales</taxon>
        <taxon>Flavobacteriaceae</taxon>
        <taxon>Maribacter</taxon>
    </lineage>
</organism>
<dbReference type="RefSeq" id="WP_079514329.1">
    <property type="nucleotide sequence ID" value="NZ_CAXBOB010000069.1"/>
</dbReference>
<dbReference type="PANTHER" id="PTHR11063:SF8">
    <property type="entry name" value="DELTA-1-PYRROLINE-5-CARBOXYLATE SYNTHASE"/>
    <property type="match status" value="1"/>
</dbReference>
<dbReference type="GO" id="GO:0050661">
    <property type="term" value="F:NADP binding"/>
    <property type="evidence" value="ECO:0007669"/>
    <property type="project" value="InterPro"/>
</dbReference>
<dbReference type="EMBL" id="FUYL01000013">
    <property type="protein sequence ID" value="SKB84298.1"/>
    <property type="molecule type" value="Genomic_DNA"/>
</dbReference>
<evidence type="ECO:0000256" key="3">
    <source>
        <dbReference type="ARBA" id="ARBA00022650"/>
    </source>
</evidence>
<dbReference type="Proteomes" id="UP000190339">
    <property type="component" value="Unassembled WGS sequence"/>
</dbReference>
<name>A0A1T5EKM6_9FLAO</name>
<dbReference type="InterPro" id="IPR015590">
    <property type="entry name" value="Aldehyde_DH_dom"/>
</dbReference>
<comment type="pathway">
    <text evidence="1 7">Amino-acid biosynthesis; L-proline biosynthesis; L-glutamate 5-semialdehyde from L-glutamate: step 2/2.</text>
</comment>
<sequence length="399" mass="44476">MKLLSTEIKNNVLQSMERTLDENRKAILDANKKDLELFNLEDQAMYDRLIVTESKIDGMIASIKEVRSQEDPVSKTISTKSLENGLEINNRTAPFGTIMIIYESRPDVTIEAAVLAFKANNKIFLKGGKEALHSNTILTELWHKALEENGLSKNYIQQLVLNREETQMFLKNPPEKLDLIVPRGGERLINFVKQNATGAVLVSGRGNNFLYVDENADWEKSVKVILNAKTAKISACNALDKILISSKIENYTEKLEDLYKLLQVNGVETLVDNDVNILIEGSNLIKDASVWKEEFLAMKCCLGAVDSLEEAIEKININSGGHSATIMTANKVNAMQFMEEVDCAAVYQNASTRFTDGGQMGVGAELAISTDKLHHRGPLGLKQLVTNKYYIFGDGQIRE</sequence>
<dbReference type="InterPro" id="IPR016162">
    <property type="entry name" value="Ald_DH_N"/>
</dbReference>
<dbReference type="Gene3D" id="3.40.309.10">
    <property type="entry name" value="Aldehyde Dehydrogenase, Chain A, domain 2"/>
    <property type="match status" value="1"/>
</dbReference>
<dbReference type="Gene3D" id="3.40.605.10">
    <property type="entry name" value="Aldehyde Dehydrogenase, Chain A, domain 1"/>
    <property type="match status" value="1"/>
</dbReference>
<dbReference type="HAMAP" id="MF_00412">
    <property type="entry name" value="ProA"/>
    <property type="match status" value="1"/>
</dbReference>
<evidence type="ECO:0000313" key="9">
    <source>
        <dbReference type="EMBL" id="SKB84298.1"/>
    </source>
</evidence>